<dbReference type="RefSeq" id="WP_266280753.1">
    <property type="nucleotide sequence ID" value="NZ_JAPKNF010000001.1"/>
</dbReference>
<gene>
    <name evidence="1" type="ORF">QO015_001251</name>
</gene>
<reference evidence="1 2" key="1">
    <citation type="submission" date="2023-07" db="EMBL/GenBank/DDBJ databases">
        <title>Genomic Encyclopedia of Type Strains, Phase IV (KMG-IV): sequencing the most valuable type-strain genomes for metagenomic binning, comparative biology and taxonomic classification.</title>
        <authorList>
            <person name="Goeker M."/>
        </authorList>
    </citation>
    <scope>NUCLEOTIDE SEQUENCE [LARGE SCALE GENOMIC DNA]</scope>
    <source>
        <strain evidence="1 2">B1-1</strain>
    </source>
</reference>
<protein>
    <submittedName>
        <fullName evidence="1">Uncharacterized protein</fullName>
    </submittedName>
</protein>
<dbReference type="EMBL" id="JAUSWJ010000001">
    <property type="protein sequence ID" value="MDQ0515638.1"/>
    <property type="molecule type" value="Genomic_DNA"/>
</dbReference>
<dbReference type="Proteomes" id="UP001223743">
    <property type="component" value="Unassembled WGS sequence"/>
</dbReference>
<keyword evidence="2" id="KW-1185">Reference proteome</keyword>
<accession>A0ABU0M483</accession>
<comment type="caution">
    <text evidence="1">The sequence shown here is derived from an EMBL/GenBank/DDBJ whole genome shotgun (WGS) entry which is preliminary data.</text>
</comment>
<proteinExistence type="predicted"/>
<name>A0ABU0M483_9HYPH</name>
<organism evidence="1 2">
    <name type="scientific">Kaistia geumhonensis</name>
    <dbReference type="NCBI Taxonomy" id="410839"/>
    <lineage>
        <taxon>Bacteria</taxon>
        <taxon>Pseudomonadati</taxon>
        <taxon>Pseudomonadota</taxon>
        <taxon>Alphaproteobacteria</taxon>
        <taxon>Hyphomicrobiales</taxon>
        <taxon>Kaistiaceae</taxon>
        <taxon>Kaistia</taxon>
    </lineage>
</organism>
<evidence type="ECO:0000313" key="1">
    <source>
        <dbReference type="EMBL" id="MDQ0515638.1"/>
    </source>
</evidence>
<sequence>MEKVMGLPVQMDEEAVILALNTDAAEEAAVNTAEETAATA</sequence>
<evidence type="ECO:0000313" key="2">
    <source>
        <dbReference type="Proteomes" id="UP001223743"/>
    </source>
</evidence>